<evidence type="ECO:0000313" key="2">
    <source>
        <dbReference type="EMBL" id="KKR63804.1"/>
    </source>
</evidence>
<dbReference type="SUPFAM" id="SSF53448">
    <property type="entry name" value="Nucleotide-diphospho-sugar transferases"/>
    <property type="match status" value="1"/>
</dbReference>
<sequence length="299" mass="34557">MVSKISVVINTLNEEKNISRAILSVKGFADEIVVVDMESNDKTCEISEKLGAKIFTHKKTGYVEPARNFAISKATGDWVLILDADEEIPQTLAKKIKDIVKSPKADYFRIPRKNIIFGSWIEHTLWWPDYQIRLFRKGKVTWNELIHAVPITVGSGADIAAEEKYAILHHNYDFTEQYLERLNRYTSVQSNLLVKDGYNFAWTDLIRKPLKEFSNRYFAGEGYKDGVHGLVLSLLQAFSELTVYIKVWQKSGFKEEKAGILEVVSEMKKGEKELHFWQNDSLYKKTGNIKYRIRKKLKI</sequence>
<dbReference type="PANTHER" id="PTHR43630:SF2">
    <property type="entry name" value="GLYCOSYLTRANSFERASE"/>
    <property type="match status" value="1"/>
</dbReference>
<feature type="domain" description="Glycosyltransferase 2-like" evidence="1">
    <location>
        <begin position="6"/>
        <end position="136"/>
    </location>
</feature>
<dbReference type="InterPro" id="IPR001173">
    <property type="entry name" value="Glyco_trans_2-like"/>
</dbReference>
<reference evidence="2 3" key="1">
    <citation type="journal article" date="2015" name="Nature">
        <title>rRNA introns, odd ribosomes, and small enigmatic genomes across a large radiation of phyla.</title>
        <authorList>
            <person name="Brown C.T."/>
            <person name="Hug L.A."/>
            <person name="Thomas B.C."/>
            <person name="Sharon I."/>
            <person name="Castelle C.J."/>
            <person name="Singh A."/>
            <person name="Wilkins M.J."/>
            <person name="Williams K.H."/>
            <person name="Banfield J.F."/>
        </authorList>
    </citation>
    <scope>NUCLEOTIDE SEQUENCE [LARGE SCALE GENOMIC DNA]</scope>
</reference>
<dbReference type="Gene3D" id="3.90.550.10">
    <property type="entry name" value="Spore Coat Polysaccharide Biosynthesis Protein SpsA, Chain A"/>
    <property type="match status" value="1"/>
</dbReference>
<organism evidence="2 3">
    <name type="scientific">Candidatus Woesebacteria bacterium GW2011_GWA1_40_43</name>
    <dbReference type="NCBI Taxonomy" id="1618553"/>
    <lineage>
        <taxon>Bacteria</taxon>
        <taxon>Candidatus Woeseibacteriota</taxon>
    </lineage>
</organism>
<dbReference type="CDD" id="cd02511">
    <property type="entry name" value="Beta4Glucosyltransferase"/>
    <property type="match status" value="1"/>
</dbReference>
<evidence type="ECO:0000259" key="1">
    <source>
        <dbReference type="Pfam" id="PF00535"/>
    </source>
</evidence>
<dbReference type="PANTHER" id="PTHR43630">
    <property type="entry name" value="POLY-BETA-1,6-N-ACETYL-D-GLUCOSAMINE SYNTHASE"/>
    <property type="match status" value="1"/>
</dbReference>
<accession>A0A0G0SG79</accession>
<dbReference type="AlphaFoldDB" id="A0A0G0SG79"/>
<dbReference type="GO" id="GO:0016740">
    <property type="term" value="F:transferase activity"/>
    <property type="evidence" value="ECO:0007669"/>
    <property type="project" value="UniProtKB-KW"/>
</dbReference>
<dbReference type="EMBL" id="LBZA01000018">
    <property type="protein sequence ID" value="KKR63804.1"/>
    <property type="molecule type" value="Genomic_DNA"/>
</dbReference>
<name>A0A0G0SG79_9BACT</name>
<protein>
    <submittedName>
        <fullName evidence="2">Glycosyl transferase family 2</fullName>
    </submittedName>
</protein>
<proteinExistence type="predicted"/>
<dbReference type="InterPro" id="IPR029044">
    <property type="entry name" value="Nucleotide-diphossugar_trans"/>
</dbReference>
<comment type="caution">
    <text evidence="2">The sequence shown here is derived from an EMBL/GenBank/DDBJ whole genome shotgun (WGS) entry which is preliminary data.</text>
</comment>
<dbReference type="Proteomes" id="UP000034293">
    <property type="component" value="Unassembled WGS sequence"/>
</dbReference>
<keyword evidence="2" id="KW-0808">Transferase</keyword>
<evidence type="ECO:0000313" key="3">
    <source>
        <dbReference type="Proteomes" id="UP000034293"/>
    </source>
</evidence>
<dbReference type="Pfam" id="PF00535">
    <property type="entry name" value="Glycos_transf_2"/>
    <property type="match status" value="1"/>
</dbReference>
<gene>
    <name evidence="2" type="ORF">UU02_C0018G0001</name>
</gene>